<gene>
    <name evidence="1" type="primary">133</name>
    <name evidence="1" type="ORF">HVTV1_133</name>
</gene>
<evidence type="ECO:0000313" key="2">
    <source>
        <dbReference type="Proteomes" id="UP000011137"/>
    </source>
</evidence>
<organism evidence="1 2">
    <name type="scientific">Haloarcula vallismortis tailed virus 1</name>
    <dbReference type="NCBI Taxonomy" id="1262528"/>
    <lineage>
        <taxon>Viruses</taxon>
        <taxon>Duplodnaviria</taxon>
        <taxon>Heunggongvirae</taxon>
        <taxon>Uroviricota</taxon>
        <taxon>Caudoviricetes</taxon>
        <taxon>Thumleimavirales</taxon>
        <taxon>Druskaviridae</taxon>
        <taxon>Tredecimvirus</taxon>
        <taxon>Tredecimvirus thailandense</taxon>
        <taxon>Tredecimvirus HVTV1</taxon>
    </lineage>
</organism>
<reference evidence="1 2" key="1">
    <citation type="journal article" date="2013" name="J. Virol.">
        <title>Insights into head-tailed viruses infecting extremely halophilic archaea.</title>
        <authorList>
            <person name="Pietila M.K."/>
            <person name="Laurinmaki P."/>
            <person name="Russell D.A."/>
            <person name="Ko C.C."/>
            <person name="Jacobs-Sera D."/>
            <person name="Butcher S.J."/>
            <person name="Bamford D.H."/>
            <person name="Hendrix R.W."/>
        </authorList>
    </citation>
    <scope>NUCLEOTIDE SEQUENCE [LARGE SCALE GENOMIC DNA]</scope>
</reference>
<name>L7TNS8_9CAUD</name>
<accession>L7TNS8</accession>
<dbReference type="KEGG" id="vg:14477374"/>
<dbReference type="EMBL" id="KC117377">
    <property type="protein sequence ID" value="AGC34502.1"/>
    <property type="molecule type" value="Genomic_DNA"/>
</dbReference>
<sequence length="476" mass="52828">MVTYDITVGGAQVENLFEVKTGRSETKKVATAEIVASNTATNRSFGAGEEVIIKKNGATEFKGVLMEKPTAGRDDPRITIKAWSKKAELKFEQVNRTFYNKDTGQVIRDAINDEAFALNEDDIHRGSSTANWSSDIPVFQLADISSQSLQERGSNLIFCGWRKGNSGDYYAQFDVDTSDLVGDGQLLQFKTRLLVADQGGQFTLDIELRDEFGNQYVWEDLTTRGQDFITYELNAEDASPDGQVSSDATLEYRFDIKGDLPEPRAAAIDYAAATFYATQSRGADISPTDVQNTGHDIIRRFDGNILQLLTKLETEDDYISWVDDSDVLHYAAAGDKTATKEIDYDTTPVSKAEFNRDYSRIKNKVTVQGSGNIQVVLRDDASIKFYGVSARHEPITDPDLETRDDAIKRGKGFLKQNAWNDTAMKFEVADSSFAEVQVGEAIQVTWPPENINGEFVVTDVETDEWGFVTLSVSGNV</sequence>
<dbReference type="Proteomes" id="UP000011137">
    <property type="component" value="Segment"/>
</dbReference>
<protein>
    <submittedName>
        <fullName evidence="1">Uncharacterized protein</fullName>
    </submittedName>
</protein>
<dbReference type="RefSeq" id="YP_007379038.1">
    <property type="nucleotide sequence ID" value="NC_020158.1"/>
</dbReference>
<proteinExistence type="predicted"/>
<keyword evidence="2" id="KW-1185">Reference proteome</keyword>
<dbReference type="OrthoDB" id="9318at10239"/>
<dbReference type="GeneID" id="14477374"/>
<evidence type="ECO:0000313" key="1">
    <source>
        <dbReference type="EMBL" id="AGC34502.1"/>
    </source>
</evidence>